<evidence type="ECO:0000313" key="1">
    <source>
        <dbReference type="EMBL" id="CAE0719772.1"/>
    </source>
</evidence>
<reference evidence="1" key="1">
    <citation type="submission" date="2021-01" db="EMBL/GenBank/DDBJ databases">
        <authorList>
            <person name="Corre E."/>
            <person name="Pelletier E."/>
            <person name="Niang G."/>
            <person name="Scheremetjew M."/>
            <person name="Finn R."/>
            <person name="Kale V."/>
            <person name="Holt S."/>
            <person name="Cochrane G."/>
            <person name="Meng A."/>
            <person name="Brown T."/>
            <person name="Cohen L."/>
        </authorList>
    </citation>
    <scope>NUCLEOTIDE SEQUENCE</scope>
    <source>
        <strain evidence="1">10249 10 AB</strain>
    </source>
</reference>
<organism evidence="1">
    <name type="scientific">Pseudo-nitzschia australis</name>
    <dbReference type="NCBI Taxonomy" id="44445"/>
    <lineage>
        <taxon>Eukaryota</taxon>
        <taxon>Sar</taxon>
        <taxon>Stramenopiles</taxon>
        <taxon>Ochrophyta</taxon>
        <taxon>Bacillariophyta</taxon>
        <taxon>Bacillariophyceae</taxon>
        <taxon>Bacillariophycidae</taxon>
        <taxon>Bacillariales</taxon>
        <taxon>Bacillariaceae</taxon>
        <taxon>Pseudo-nitzschia</taxon>
    </lineage>
</organism>
<sequence>MIHSSTEQLEKFKQQRQQQCGSDLAFGAFLSTENLTFRCASVVYKAPPPATIVAIQTNLCVYLGASPNTPLEQLSKMRRPVWLLIGGSSSVSDNCWNNVHGPSNLYVLAAHAWYDRQQQP</sequence>
<protein>
    <submittedName>
        <fullName evidence="1">Uncharacterized protein</fullName>
    </submittedName>
</protein>
<proteinExistence type="predicted"/>
<name>A0A7S4EKR9_9STRA</name>
<dbReference type="AlphaFoldDB" id="A0A7S4EKR9"/>
<gene>
    <name evidence="1" type="ORF">PAUS00366_LOCUS12526</name>
</gene>
<dbReference type="EMBL" id="HBIX01017356">
    <property type="protein sequence ID" value="CAE0719772.1"/>
    <property type="molecule type" value="Transcribed_RNA"/>
</dbReference>
<accession>A0A7S4EKR9</accession>